<gene>
    <name evidence="1" type="ORF">UFOPK3772_02922</name>
</gene>
<organism evidence="1">
    <name type="scientific">freshwater metagenome</name>
    <dbReference type="NCBI Taxonomy" id="449393"/>
    <lineage>
        <taxon>unclassified sequences</taxon>
        <taxon>metagenomes</taxon>
        <taxon>ecological metagenomes</taxon>
    </lineage>
</organism>
<protein>
    <submittedName>
        <fullName evidence="1">Unannotated protein</fullName>
    </submittedName>
</protein>
<reference evidence="1" key="1">
    <citation type="submission" date="2020-05" db="EMBL/GenBank/DDBJ databases">
        <authorList>
            <person name="Chiriac C."/>
            <person name="Salcher M."/>
            <person name="Ghai R."/>
            <person name="Kavagutti S V."/>
        </authorList>
    </citation>
    <scope>NUCLEOTIDE SEQUENCE</scope>
</reference>
<sequence>MAPGEGYNRFPQIGVGGWLISPDRSNTRKRTCEVRVASACIEVDSSGHEPQRTTIKHPVILCGVRCRFFRNNKLARFRSCPVLIEFLQLGIHGKVPLQVTDKSITLRTRNGILPIHTRVYRSPRPARRGVLEDNFRVAFTFNVEDGSTTDADVTDLARCARRGAFLHPRGKSIGVRSSTRCSGLDLPTAPCDRRHEKYCDERDPTGSDPARVAHPPC</sequence>
<accession>A0A6J7LFF6</accession>
<dbReference type="AlphaFoldDB" id="A0A6J7LFF6"/>
<evidence type="ECO:0000313" key="1">
    <source>
        <dbReference type="EMBL" id="CAB4967230.1"/>
    </source>
</evidence>
<name>A0A6J7LFF6_9ZZZZ</name>
<dbReference type="EMBL" id="CAFBNE010000136">
    <property type="protein sequence ID" value="CAB4967230.1"/>
    <property type="molecule type" value="Genomic_DNA"/>
</dbReference>
<proteinExistence type="predicted"/>